<keyword evidence="9 13" id="KW-0460">Magnesium</keyword>
<dbReference type="Proteomes" id="UP000217895">
    <property type="component" value="Chromosome"/>
</dbReference>
<name>A0A1Z4JBA5_LEPBY</name>
<evidence type="ECO:0000256" key="5">
    <source>
        <dbReference type="ARBA" id="ARBA00022490"/>
    </source>
</evidence>
<dbReference type="Pfam" id="PF18913">
    <property type="entry name" value="FBPase_C"/>
    <property type="match status" value="1"/>
</dbReference>
<dbReference type="GO" id="GO:0005986">
    <property type="term" value="P:sucrose biosynthetic process"/>
    <property type="evidence" value="ECO:0007669"/>
    <property type="project" value="TreeGrafter"/>
</dbReference>
<proteinExistence type="inferred from homology"/>
<dbReference type="PIRSF" id="PIRSF000904">
    <property type="entry name" value="FBPtase_SBPase"/>
    <property type="match status" value="1"/>
</dbReference>
<evidence type="ECO:0000256" key="6">
    <source>
        <dbReference type="ARBA" id="ARBA00022567"/>
    </source>
</evidence>
<keyword evidence="8 13" id="KW-0378">Hydrolase</keyword>
<keyword evidence="7 13" id="KW-0479">Metal-binding</keyword>
<dbReference type="PANTHER" id="PTHR11556">
    <property type="entry name" value="FRUCTOSE-1,6-BISPHOSPHATASE-RELATED"/>
    <property type="match status" value="1"/>
</dbReference>
<feature type="binding site" evidence="13">
    <location>
        <position position="113"/>
    </location>
    <ligand>
        <name>Mg(2+)</name>
        <dbReference type="ChEBI" id="CHEBI:18420"/>
        <label>2</label>
    </ligand>
</feature>
<dbReference type="GO" id="GO:0000287">
    <property type="term" value="F:magnesium ion binding"/>
    <property type="evidence" value="ECO:0007669"/>
    <property type="project" value="UniProtKB-UniRule"/>
</dbReference>
<dbReference type="GO" id="GO:0006002">
    <property type="term" value="P:fructose 6-phosphate metabolic process"/>
    <property type="evidence" value="ECO:0007669"/>
    <property type="project" value="TreeGrafter"/>
</dbReference>
<comment type="subcellular location">
    <subcellularLocation>
        <location evidence="13">Cytoplasm</location>
    </subcellularLocation>
</comment>
<dbReference type="InterPro" id="IPR020548">
    <property type="entry name" value="Fructose_bisphosphatase_AS"/>
</dbReference>
<evidence type="ECO:0000256" key="2">
    <source>
        <dbReference type="ARBA" id="ARBA00005215"/>
    </source>
</evidence>
<feature type="binding site" evidence="13">
    <location>
        <position position="92"/>
    </location>
    <ligand>
        <name>Mg(2+)</name>
        <dbReference type="ChEBI" id="CHEBI:18420"/>
        <label>1</label>
    </ligand>
</feature>
<feature type="binding site" evidence="13">
    <location>
        <begin position="116"/>
        <end position="119"/>
    </location>
    <ligand>
        <name>substrate</name>
    </ligand>
</feature>
<evidence type="ECO:0000256" key="14">
    <source>
        <dbReference type="RuleBase" id="RU000508"/>
    </source>
</evidence>
<dbReference type="InterPro" id="IPR000146">
    <property type="entry name" value="FBPase_class-1"/>
</dbReference>
<organism evidence="17 18">
    <name type="scientific">Leptolyngbya boryana NIES-2135</name>
    <dbReference type="NCBI Taxonomy" id="1973484"/>
    <lineage>
        <taxon>Bacteria</taxon>
        <taxon>Bacillati</taxon>
        <taxon>Cyanobacteriota</taxon>
        <taxon>Cyanophyceae</taxon>
        <taxon>Leptolyngbyales</taxon>
        <taxon>Leptolyngbyaceae</taxon>
        <taxon>Leptolyngbya group</taxon>
        <taxon>Leptolyngbya</taxon>
    </lineage>
</organism>
<dbReference type="HAMAP" id="MF_01855">
    <property type="entry name" value="FBPase_class1"/>
    <property type="match status" value="1"/>
</dbReference>
<dbReference type="FunFam" id="3.30.540.10:FF:000002">
    <property type="entry name" value="Fructose-1,6-bisphosphatase class 1"/>
    <property type="match status" value="1"/>
</dbReference>
<evidence type="ECO:0000313" key="17">
    <source>
        <dbReference type="EMBL" id="BAY54011.1"/>
    </source>
</evidence>
<dbReference type="AlphaFoldDB" id="A0A1Z4JBA5"/>
<dbReference type="GO" id="GO:0005829">
    <property type="term" value="C:cytosol"/>
    <property type="evidence" value="ECO:0007669"/>
    <property type="project" value="TreeGrafter"/>
</dbReference>
<comment type="pathway">
    <text evidence="2">Carbohydrate biosynthesis; Calvin cycle.</text>
</comment>
<feature type="binding site" evidence="13">
    <location>
        <position position="266"/>
    </location>
    <ligand>
        <name>substrate</name>
    </ligand>
</feature>
<evidence type="ECO:0000256" key="12">
    <source>
        <dbReference type="ARBA" id="ARBA00081210"/>
    </source>
</evidence>
<keyword evidence="5 13" id="KW-0963">Cytoplasm</keyword>
<dbReference type="Gene3D" id="3.40.190.80">
    <property type="match status" value="1"/>
</dbReference>
<evidence type="ECO:0000256" key="11">
    <source>
        <dbReference type="ARBA" id="ARBA00072069"/>
    </source>
</evidence>
<dbReference type="PIRSF" id="PIRSF500210">
    <property type="entry name" value="FBPtase"/>
    <property type="match status" value="1"/>
</dbReference>
<dbReference type="SUPFAM" id="SSF56655">
    <property type="entry name" value="Carbohydrate phosphatase"/>
    <property type="match status" value="1"/>
</dbReference>
<dbReference type="GO" id="GO:0006094">
    <property type="term" value="P:gluconeogenesis"/>
    <property type="evidence" value="ECO:0007669"/>
    <property type="project" value="UniProtKB-UniRule"/>
</dbReference>
<dbReference type="Pfam" id="PF00316">
    <property type="entry name" value="FBPase"/>
    <property type="match status" value="1"/>
</dbReference>
<dbReference type="PROSITE" id="PS00124">
    <property type="entry name" value="FBPASE"/>
    <property type="match status" value="1"/>
</dbReference>
<feature type="binding site" evidence="13">
    <location>
        <position position="236"/>
    </location>
    <ligand>
        <name>substrate</name>
    </ligand>
</feature>
<dbReference type="GO" id="GO:0019253">
    <property type="term" value="P:reductive pentose-phosphate cycle"/>
    <property type="evidence" value="ECO:0007669"/>
    <property type="project" value="UniProtKB-KW"/>
</dbReference>
<feature type="binding site" evidence="13">
    <location>
        <position position="113"/>
    </location>
    <ligand>
        <name>Mg(2+)</name>
        <dbReference type="ChEBI" id="CHEBI:18420"/>
        <label>1</label>
    </ligand>
</feature>
<feature type="binding site" evidence="13">
    <location>
        <position position="116"/>
    </location>
    <ligand>
        <name>Mg(2+)</name>
        <dbReference type="ChEBI" id="CHEBI:18420"/>
        <label>2</label>
    </ligand>
</feature>
<comment type="similarity">
    <text evidence="3 13 14">Belongs to the FBPase class 1 family.</text>
</comment>
<dbReference type="CDD" id="cd00354">
    <property type="entry name" value="FBPase"/>
    <property type="match status" value="1"/>
</dbReference>
<accession>A0A1Z4JBA5</accession>
<feature type="binding site" evidence="13">
    <location>
        <begin position="254"/>
        <end position="256"/>
    </location>
    <ligand>
        <name>substrate</name>
    </ligand>
</feature>
<keyword evidence="10 13" id="KW-0119">Carbohydrate metabolism</keyword>
<evidence type="ECO:0000313" key="18">
    <source>
        <dbReference type="Proteomes" id="UP000217895"/>
    </source>
</evidence>
<gene>
    <name evidence="13" type="primary">fbp</name>
    <name evidence="17" type="ORF">NIES2135_08240</name>
</gene>
<feature type="binding site" evidence="13">
    <location>
        <position position="272"/>
    </location>
    <ligand>
        <name>Mg(2+)</name>
        <dbReference type="ChEBI" id="CHEBI:18420"/>
        <label>2</label>
    </ligand>
</feature>
<evidence type="ECO:0000259" key="15">
    <source>
        <dbReference type="Pfam" id="PF00316"/>
    </source>
</evidence>
<dbReference type="EMBL" id="AP018203">
    <property type="protein sequence ID" value="BAY54011.1"/>
    <property type="molecule type" value="Genomic_DNA"/>
</dbReference>
<feature type="domain" description="Fructose-1-6-bisphosphatase class 1 C-terminal" evidence="16">
    <location>
        <begin position="200"/>
        <end position="323"/>
    </location>
</feature>
<dbReference type="EC" id="3.1.3.11" evidence="4 13"/>
<comment type="subunit">
    <text evidence="13">Homotetramer.</text>
</comment>
<feature type="binding site" evidence="13">
    <location>
        <position position="209"/>
    </location>
    <ligand>
        <name>substrate</name>
    </ligand>
</feature>
<dbReference type="GO" id="GO:0006000">
    <property type="term" value="P:fructose metabolic process"/>
    <property type="evidence" value="ECO:0007669"/>
    <property type="project" value="TreeGrafter"/>
</dbReference>
<dbReference type="NCBIfam" id="NF006778">
    <property type="entry name" value="PRK09293.1-1"/>
    <property type="match status" value="1"/>
</dbReference>
<evidence type="ECO:0000256" key="3">
    <source>
        <dbReference type="ARBA" id="ARBA00010941"/>
    </source>
</evidence>
<comment type="catalytic activity">
    <reaction evidence="1 13">
        <text>beta-D-fructose 1,6-bisphosphate + H2O = beta-D-fructose 6-phosphate + phosphate</text>
        <dbReference type="Rhea" id="RHEA:11064"/>
        <dbReference type="ChEBI" id="CHEBI:15377"/>
        <dbReference type="ChEBI" id="CHEBI:32966"/>
        <dbReference type="ChEBI" id="CHEBI:43474"/>
        <dbReference type="ChEBI" id="CHEBI:57634"/>
        <dbReference type="EC" id="3.1.3.11"/>
    </reaction>
</comment>
<evidence type="ECO:0000256" key="8">
    <source>
        <dbReference type="ARBA" id="ARBA00022801"/>
    </source>
</evidence>
<dbReference type="PRINTS" id="PR00115">
    <property type="entry name" value="F16BPHPHTASE"/>
</dbReference>
<dbReference type="InterPro" id="IPR044015">
    <property type="entry name" value="FBPase_C_dom"/>
</dbReference>
<dbReference type="GO" id="GO:0030388">
    <property type="term" value="P:fructose 1,6-bisphosphate metabolic process"/>
    <property type="evidence" value="ECO:0007669"/>
    <property type="project" value="TreeGrafter"/>
</dbReference>
<protein>
    <recommendedName>
        <fullName evidence="11 13">Fructose-1,6-bisphosphatase class 1</fullName>
        <shortName evidence="13">FBPase class 1</shortName>
        <ecNumber evidence="4 13">3.1.3.11</ecNumber>
    </recommendedName>
    <alternativeName>
        <fullName evidence="12 13">D-fructose-1,6-bisphosphate 1-phosphohydrolase class 1</fullName>
    </alternativeName>
</protein>
<dbReference type="PANTHER" id="PTHR11556:SF35">
    <property type="entry name" value="SEDOHEPTULOSE-1,7-BISPHOSPHATASE, CHLOROPLASTIC"/>
    <property type="match status" value="1"/>
</dbReference>
<evidence type="ECO:0000256" key="10">
    <source>
        <dbReference type="ARBA" id="ARBA00023277"/>
    </source>
</evidence>
<evidence type="ECO:0000256" key="13">
    <source>
        <dbReference type="HAMAP-Rule" id="MF_01855"/>
    </source>
</evidence>
<keyword evidence="6" id="KW-0113">Calvin cycle</keyword>
<evidence type="ECO:0000256" key="9">
    <source>
        <dbReference type="ARBA" id="ARBA00022842"/>
    </source>
</evidence>
<evidence type="ECO:0000256" key="7">
    <source>
        <dbReference type="ARBA" id="ARBA00022723"/>
    </source>
</evidence>
<dbReference type="InterPro" id="IPR028343">
    <property type="entry name" value="FBPtase"/>
</dbReference>
<evidence type="ECO:0000256" key="1">
    <source>
        <dbReference type="ARBA" id="ARBA00001273"/>
    </source>
</evidence>
<dbReference type="GO" id="GO:0042132">
    <property type="term" value="F:fructose 1,6-bisphosphate 1-phosphatase activity"/>
    <property type="evidence" value="ECO:0007669"/>
    <property type="project" value="UniProtKB-UniRule"/>
</dbReference>
<feature type="domain" description="Fructose-1-6-bisphosphatase class I N-terminal" evidence="15">
    <location>
        <begin position="7"/>
        <end position="194"/>
    </location>
</feature>
<evidence type="ECO:0000259" key="16">
    <source>
        <dbReference type="Pfam" id="PF18913"/>
    </source>
</evidence>
<dbReference type="Gene3D" id="3.30.540.10">
    <property type="entry name" value="Fructose-1,6-Bisphosphatase, subunit A, domain 1"/>
    <property type="match status" value="1"/>
</dbReference>
<sequence>MITQAMTLDRYLWQQQKAFNIPVELSILISQIGYTAKILTREISRAALVGQLGLVGDKNATGDAQKKLDVFSNQTIIEAFSDTGLVAALASEELEMAKFMDCRNHTPYVLCIDPLDGSSNIDSSGALGTIFGVYQRKTYNGCCSVEQDILRSGTEMVAAGYILYGTSTVLVCTCGHGVNGFTLDTSLGEFLLSHLNLQCPSESKYYSANLSYAQEWQPHIQKLIVHLNQQHTSLRYSGALVADVHRSLIEGGVYLYPSTPDYPDGKLRLLYECAPLAFIVEQAGGMAITETKRVLELQPLSIHQRSPLIIGSKATLTLYEQMLQA</sequence>
<keyword evidence="18" id="KW-1185">Reference proteome</keyword>
<dbReference type="InterPro" id="IPR033391">
    <property type="entry name" value="FBPase_N"/>
</dbReference>
<feature type="binding site" evidence="13">
    <location>
        <position position="115"/>
    </location>
    <ligand>
        <name>Mg(2+)</name>
        <dbReference type="ChEBI" id="CHEBI:18420"/>
        <label>1</label>
    </ligand>
</feature>
<comment type="cofactor">
    <cofactor evidence="13">
        <name>Mg(2+)</name>
        <dbReference type="ChEBI" id="CHEBI:18420"/>
    </cofactor>
    <text evidence="13">Binds 2 magnesium ions per subunit.</text>
</comment>
<evidence type="ECO:0000256" key="4">
    <source>
        <dbReference type="ARBA" id="ARBA00013093"/>
    </source>
</evidence>
<reference evidence="17 18" key="1">
    <citation type="submission" date="2017-06" db="EMBL/GenBank/DDBJ databases">
        <title>Genome sequencing of cyanobaciteial culture collection at National Institute for Environmental Studies (NIES).</title>
        <authorList>
            <person name="Hirose Y."/>
            <person name="Shimura Y."/>
            <person name="Fujisawa T."/>
            <person name="Nakamura Y."/>
            <person name="Kawachi M."/>
        </authorList>
    </citation>
    <scope>NUCLEOTIDE SEQUENCE [LARGE SCALE GENOMIC DNA]</scope>
    <source>
        <strain evidence="17 18">NIES-2135</strain>
    </source>
</reference>